<sequence>MSAVISLRPQSTARVVVETGICTQSPNPEEIGELTFLLTYVDENGTNIIVSARNTYAAIKADAVEWAADGVRVIDNVEGGE</sequence>
<keyword evidence="2" id="KW-1185">Reference proteome</keyword>
<proteinExistence type="predicted"/>
<gene>
    <name evidence="1" type="ORF">C5748_22070</name>
</gene>
<protein>
    <submittedName>
        <fullName evidence="1">Uncharacterized protein</fullName>
    </submittedName>
</protein>
<dbReference type="RefSeq" id="WP_105744386.1">
    <property type="nucleotide sequence ID" value="NZ_PVBR01000021.1"/>
</dbReference>
<reference evidence="1 2" key="1">
    <citation type="submission" date="2018-02" db="EMBL/GenBank/DDBJ databases">
        <title>The draft genome of Phyllobacterium sp. 1N-3.</title>
        <authorList>
            <person name="Liu L."/>
            <person name="Li L."/>
            <person name="Zhang X."/>
            <person name="Wang T."/>
            <person name="Liang L."/>
        </authorList>
    </citation>
    <scope>NUCLEOTIDE SEQUENCE [LARGE SCALE GENOMIC DNA]</scope>
    <source>
        <strain evidence="1 2">1N-3</strain>
    </source>
</reference>
<dbReference type="EMBL" id="PVBR01000021">
    <property type="protein sequence ID" value="PRD41375.1"/>
    <property type="molecule type" value="Genomic_DNA"/>
</dbReference>
<comment type="caution">
    <text evidence="1">The sequence shown here is derived from an EMBL/GenBank/DDBJ whole genome shotgun (WGS) entry which is preliminary data.</text>
</comment>
<organism evidence="1 2">
    <name type="scientific">Phyllobacterium phragmitis</name>
    <dbReference type="NCBI Taxonomy" id="2670329"/>
    <lineage>
        <taxon>Bacteria</taxon>
        <taxon>Pseudomonadati</taxon>
        <taxon>Pseudomonadota</taxon>
        <taxon>Alphaproteobacteria</taxon>
        <taxon>Hyphomicrobiales</taxon>
        <taxon>Phyllobacteriaceae</taxon>
        <taxon>Phyllobacterium</taxon>
    </lineage>
</organism>
<evidence type="ECO:0000313" key="2">
    <source>
        <dbReference type="Proteomes" id="UP000239434"/>
    </source>
</evidence>
<name>A0A2S9ILJ9_9HYPH</name>
<dbReference type="Proteomes" id="UP000239434">
    <property type="component" value="Unassembled WGS sequence"/>
</dbReference>
<evidence type="ECO:0000313" key="1">
    <source>
        <dbReference type="EMBL" id="PRD41375.1"/>
    </source>
</evidence>
<accession>A0A2S9ILJ9</accession>
<dbReference type="AlphaFoldDB" id="A0A2S9ILJ9"/>